<dbReference type="GO" id="GO:0003724">
    <property type="term" value="F:RNA helicase activity"/>
    <property type="evidence" value="ECO:0007669"/>
    <property type="project" value="TreeGrafter"/>
</dbReference>
<evidence type="ECO:0000256" key="8">
    <source>
        <dbReference type="ARBA" id="ARBA00022840"/>
    </source>
</evidence>
<dbReference type="SUPFAM" id="SSF52540">
    <property type="entry name" value="P-loop containing nucleoside triphosphate hydrolases"/>
    <property type="match status" value="1"/>
</dbReference>
<evidence type="ECO:0000256" key="5">
    <source>
        <dbReference type="ARBA" id="ARBA00022741"/>
    </source>
</evidence>
<dbReference type="SMART" id="SM00487">
    <property type="entry name" value="DEXDc"/>
    <property type="match status" value="1"/>
</dbReference>
<evidence type="ECO:0000256" key="6">
    <source>
        <dbReference type="ARBA" id="ARBA00022801"/>
    </source>
</evidence>
<dbReference type="GO" id="GO:0003723">
    <property type="term" value="F:RNA binding"/>
    <property type="evidence" value="ECO:0007669"/>
    <property type="project" value="TreeGrafter"/>
</dbReference>
<comment type="caution">
    <text evidence="12">The sequence shown here is derived from an EMBL/GenBank/DDBJ whole genome shotgun (WGS) entry which is preliminary data.</text>
</comment>
<protein>
    <submittedName>
        <fullName evidence="12">CRISPR-associated helicase</fullName>
    </submittedName>
</protein>
<dbReference type="NCBIfam" id="TIGR01596">
    <property type="entry name" value="cas3_HD"/>
    <property type="match status" value="1"/>
</dbReference>
<dbReference type="InterPro" id="IPR041372">
    <property type="entry name" value="Cas3_C"/>
</dbReference>
<dbReference type="GO" id="GO:0016787">
    <property type="term" value="F:hydrolase activity"/>
    <property type="evidence" value="ECO:0007669"/>
    <property type="project" value="UniProtKB-KW"/>
</dbReference>
<keyword evidence="13" id="KW-1185">Reference proteome</keyword>
<evidence type="ECO:0000256" key="4">
    <source>
        <dbReference type="ARBA" id="ARBA00022723"/>
    </source>
</evidence>
<evidence type="ECO:0000256" key="2">
    <source>
        <dbReference type="ARBA" id="ARBA00009046"/>
    </source>
</evidence>
<gene>
    <name evidence="12" type="ORF">FC62_GL001046</name>
</gene>
<dbReference type="Pfam" id="PF00270">
    <property type="entry name" value="DEAD"/>
    <property type="match status" value="1"/>
</dbReference>
<feature type="domain" description="HD Cas3-type" evidence="11">
    <location>
        <begin position="39"/>
        <end position="245"/>
    </location>
</feature>
<dbReference type="InterPro" id="IPR006483">
    <property type="entry name" value="CRISPR-assoc_Cas3_HD"/>
</dbReference>
<dbReference type="InterPro" id="IPR050547">
    <property type="entry name" value="DEAD_box_RNA_helicases"/>
</dbReference>
<dbReference type="PROSITE" id="PS51643">
    <property type="entry name" value="HD_CAS3"/>
    <property type="match status" value="1"/>
</dbReference>
<dbReference type="PANTHER" id="PTHR47963">
    <property type="entry name" value="DEAD-BOX ATP-DEPENDENT RNA HELICASE 47, MITOCHONDRIAL"/>
    <property type="match status" value="1"/>
</dbReference>
<dbReference type="Proteomes" id="UP000050909">
    <property type="component" value="Unassembled WGS sequence"/>
</dbReference>
<dbReference type="PATRIC" id="fig|1423722.3.peg.1068"/>
<evidence type="ECO:0000259" key="11">
    <source>
        <dbReference type="PROSITE" id="PS51643"/>
    </source>
</evidence>
<dbReference type="CDD" id="cd17930">
    <property type="entry name" value="DEXHc_cas3"/>
    <property type="match status" value="1"/>
</dbReference>
<dbReference type="GO" id="GO:0005524">
    <property type="term" value="F:ATP binding"/>
    <property type="evidence" value="ECO:0007669"/>
    <property type="project" value="UniProtKB-KW"/>
</dbReference>
<proteinExistence type="inferred from homology"/>
<dbReference type="Pfam" id="PF18019">
    <property type="entry name" value="Cas3_HD"/>
    <property type="match status" value="1"/>
</dbReference>
<dbReference type="Pfam" id="PF18395">
    <property type="entry name" value="Cas3_C"/>
    <property type="match status" value="1"/>
</dbReference>
<keyword evidence="8" id="KW-0067">ATP-binding</keyword>
<dbReference type="PANTHER" id="PTHR47963:SF9">
    <property type="entry name" value="CRISPR-ASSOCIATED ENDONUCLEASE_HELICASE CAS3"/>
    <property type="match status" value="1"/>
</dbReference>
<dbReference type="Gene3D" id="3.40.50.300">
    <property type="entry name" value="P-loop containing nucleotide triphosphate hydrolases"/>
    <property type="match status" value="2"/>
</dbReference>
<dbReference type="GO" id="GO:0004518">
    <property type="term" value="F:nuclease activity"/>
    <property type="evidence" value="ECO:0007669"/>
    <property type="project" value="UniProtKB-KW"/>
</dbReference>
<evidence type="ECO:0000256" key="1">
    <source>
        <dbReference type="ARBA" id="ARBA00006847"/>
    </source>
</evidence>
<evidence type="ECO:0000313" key="12">
    <source>
        <dbReference type="EMBL" id="KRK37717.1"/>
    </source>
</evidence>
<keyword evidence="4" id="KW-0479">Metal-binding</keyword>
<keyword evidence="5" id="KW-0547">Nucleotide-binding</keyword>
<dbReference type="InterPro" id="IPR011545">
    <property type="entry name" value="DEAD/DEAH_box_helicase_dom"/>
</dbReference>
<accession>A0A0R1GUJ0</accession>
<dbReference type="PROSITE" id="PS51192">
    <property type="entry name" value="HELICASE_ATP_BIND_1"/>
    <property type="match status" value="1"/>
</dbReference>
<evidence type="ECO:0000256" key="3">
    <source>
        <dbReference type="ARBA" id="ARBA00022722"/>
    </source>
</evidence>
<dbReference type="InterPro" id="IPR027417">
    <property type="entry name" value="P-loop_NTPase"/>
</dbReference>
<keyword evidence="3" id="KW-0540">Nuclease</keyword>
<dbReference type="InterPro" id="IPR054712">
    <property type="entry name" value="Cas3-like_dom"/>
</dbReference>
<dbReference type="NCBIfam" id="TIGR01587">
    <property type="entry name" value="cas3_core"/>
    <property type="match status" value="1"/>
</dbReference>
<keyword evidence="7" id="KW-0347">Helicase</keyword>
<organism evidence="12 13">
    <name type="scientific">Amylolactobacillus amylotrophicus DSM 20534</name>
    <dbReference type="NCBI Taxonomy" id="1423722"/>
    <lineage>
        <taxon>Bacteria</taxon>
        <taxon>Bacillati</taxon>
        <taxon>Bacillota</taxon>
        <taxon>Bacilli</taxon>
        <taxon>Lactobacillales</taxon>
        <taxon>Lactobacillaceae</taxon>
        <taxon>Amylolactobacillus</taxon>
    </lineage>
</organism>
<dbReference type="EMBL" id="AZCV01000003">
    <property type="protein sequence ID" value="KRK37717.1"/>
    <property type="molecule type" value="Genomic_DNA"/>
</dbReference>
<evidence type="ECO:0000313" key="13">
    <source>
        <dbReference type="Proteomes" id="UP000050909"/>
    </source>
</evidence>
<dbReference type="GO" id="GO:0051607">
    <property type="term" value="P:defense response to virus"/>
    <property type="evidence" value="ECO:0007669"/>
    <property type="project" value="UniProtKB-KW"/>
</dbReference>
<comment type="similarity">
    <text evidence="1">In the N-terminal section; belongs to the CRISPR-associated nuclease Cas3-HD family.</text>
</comment>
<dbReference type="GO" id="GO:0046872">
    <property type="term" value="F:metal ion binding"/>
    <property type="evidence" value="ECO:0007669"/>
    <property type="project" value="UniProtKB-KW"/>
</dbReference>
<evidence type="ECO:0000256" key="7">
    <source>
        <dbReference type="ARBA" id="ARBA00022806"/>
    </source>
</evidence>
<keyword evidence="9" id="KW-0051">Antiviral defense</keyword>
<evidence type="ECO:0000259" key="10">
    <source>
        <dbReference type="PROSITE" id="PS51192"/>
    </source>
</evidence>
<reference evidence="12 13" key="1">
    <citation type="journal article" date="2015" name="Genome Announc.">
        <title>Expanding the biotechnology potential of lactobacilli through comparative genomics of 213 strains and associated genera.</title>
        <authorList>
            <person name="Sun Z."/>
            <person name="Harris H.M."/>
            <person name="McCann A."/>
            <person name="Guo C."/>
            <person name="Argimon S."/>
            <person name="Zhang W."/>
            <person name="Yang X."/>
            <person name="Jeffery I.B."/>
            <person name="Cooney J.C."/>
            <person name="Kagawa T.F."/>
            <person name="Liu W."/>
            <person name="Song Y."/>
            <person name="Salvetti E."/>
            <person name="Wrobel A."/>
            <person name="Rasinkangas P."/>
            <person name="Parkhill J."/>
            <person name="Rea M.C."/>
            <person name="O'Sullivan O."/>
            <person name="Ritari J."/>
            <person name="Douillard F.P."/>
            <person name="Paul Ross R."/>
            <person name="Yang R."/>
            <person name="Briner A.E."/>
            <person name="Felis G.E."/>
            <person name="de Vos W.M."/>
            <person name="Barrangou R."/>
            <person name="Klaenhammer T.R."/>
            <person name="Caufield P.W."/>
            <person name="Cui Y."/>
            <person name="Zhang H."/>
            <person name="O'Toole P.W."/>
        </authorList>
    </citation>
    <scope>NUCLEOTIDE SEQUENCE [LARGE SCALE GENOMIC DNA]</scope>
    <source>
        <strain evidence="12 13">DSM 20534</strain>
    </source>
</reference>
<dbReference type="Gene3D" id="1.10.3210.30">
    <property type="match status" value="1"/>
</dbReference>
<feature type="domain" description="Helicase ATP-binding" evidence="10">
    <location>
        <begin position="323"/>
        <end position="525"/>
    </location>
</feature>
<keyword evidence="6" id="KW-0378">Hydrolase</keyword>
<dbReference type="InterPro" id="IPR038257">
    <property type="entry name" value="CRISPR-assoc_Cas3_HD_sf"/>
</dbReference>
<sequence length="939" mass="105360">MGKKYTEFIKKLGGVLLNCDNLDPKVAALWAKKGTSSTGEPVWLPLLAHLIDTANVINALYNHCLSDGQRALLVSDGQDEESVRQTIQFIGFIHDLGKATAVFERKQSYDHNAELDQAVLEHLIRAGFTGLDTAVIAHKNESPHARAGEALLEKFGVSSTIGAIIGGHHGKPEKGPPKNDICDFTANYFQDDGNKLIQQKWQDVQKEILEFGLNYVGLNSVQELADFSQKQSVIVEGLLIMADWLASSEYLENNRSDHPLFPLIAVDETIANIDFDTRFKNAWLAWTTTDEPILQQIKTSNDPYFDFWHFHARKFQTLVTEAIDKAVDPSLVIIEAPMGAGKTEISLVAAQQLAFRQGEMGLYYGLPTQATSNAMFERIKDWLDQQSKKSGLKNSIKLMHGRAEFNESYRALPNATGVDNQSGAVVNSWFSGKKSILDEYVVGTIDNLLLFALKQKHLALRHLGMSRKVVVIDEVHAYDTYMNVYLDRALEWLGAYHVPVVMLSATLPAARRRDLVLKYYKGRFGAKKYLEEKEATNSWQKNIAYPLVTLLDGDRVQQFSETPTPEQRKQVEVELMSDELADLVSSVLEKTADGGVVGVIVNTVARAQAIGYELDGKAPTLVLHSAFVATERTKIENELLEKIGKNGQRPEKLVIIGTQVLEQSLDIDFDILYTDLAPMDLILQRVGRLQRHQNKRPKQLSTPQLVVMDGSFSHLGEFNEGSEAIYGRYLLMKTRYYLPQVLNIPADIPRLTQLVYDEVDDALNGEIDGLQEAKKKEAQVSAELEKKAGVYPIDPPSYVRNKSIHGWLDNPKAIFDDEMASRSVRNIVQDSIEVLVLKKDSEGQIFLLDGTKIVNENLHIQAKAIAMQILRLTVSSYKIIDTIKILEKFTRSQFPDWADNKWLRGALAIVLDEQNEVEVGGVRYRYSTKFGLTKERING</sequence>
<dbReference type="InterPro" id="IPR006474">
    <property type="entry name" value="Helicase_Cas3_CRISPR-ass_core"/>
</dbReference>
<evidence type="ECO:0000256" key="9">
    <source>
        <dbReference type="ARBA" id="ARBA00023118"/>
    </source>
</evidence>
<dbReference type="Pfam" id="PF22590">
    <property type="entry name" value="Cas3-like_C_2"/>
    <property type="match status" value="1"/>
</dbReference>
<comment type="similarity">
    <text evidence="2">In the central section; belongs to the CRISPR-associated helicase Cas3 family.</text>
</comment>
<dbReference type="InterPro" id="IPR014001">
    <property type="entry name" value="Helicase_ATP-bd"/>
</dbReference>
<dbReference type="AlphaFoldDB" id="A0A0R1GUJ0"/>
<dbReference type="CDD" id="cd09641">
    <property type="entry name" value="Cas3''_I"/>
    <property type="match status" value="1"/>
</dbReference>
<name>A0A0R1GUJ0_9LACO</name>